<evidence type="ECO:0000313" key="4">
    <source>
        <dbReference type="Proteomes" id="UP000077927"/>
    </source>
</evidence>
<evidence type="ECO:0000256" key="2">
    <source>
        <dbReference type="SAM" id="SignalP"/>
    </source>
</evidence>
<dbReference type="Pfam" id="PF12779">
    <property type="entry name" value="WXXGXW"/>
    <property type="match status" value="1"/>
</dbReference>
<feature type="chain" id="PRO_5041909917" evidence="2">
    <location>
        <begin position="28"/>
        <end position="147"/>
    </location>
</feature>
<dbReference type="AlphaFoldDB" id="A0AAC9BIN5"/>
<dbReference type="InterPro" id="IPR024447">
    <property type="entry name" value="YXWGXW_rpt"/>
</dbReference>
<evidence type="ECO:0000256" key="1">
    <source>
        <dbReference type="SAM" id="MobiDB-lite"/>
    </source>
</evidence>
<dbReference type="RefSeq" id="WP_021195045.1">
    <property type="nucleotide sequence ID" value="NZ_CP012605.1"/>
</dbReference>
<dbReference type="EMBL" id="CP012605">
    <property type="protein sequence ID" value="ANH74546.1"/>
    <property type="molecule type" value="Genomic_DNA"/>
</dbReference>
<feature type="compositionally biased region" description="Basic and acidic residues" evidence="1">
    <location>
        <begin position="103"/>
        <end position="136"/>
    </location>
</feature>
<organism evidence="3 4">
    <name type="scientific">Ralstonia insidiosa</name>
    <dbReference type="NCBI Taxonomy" id="190721"/>
    <lineage>
        <taxon>Bacteria</taxon>
        <taxon>Pseudomonadati</taxon>
        <taxon>Pseudomonadota</taxon>
        <taxon>Betaproteobacteria</taxon>
        <taxon>Burkholderiales</taxon>
        <taxon>Burkholderiaceae</taxon>
        <taxon>Ralstonia</taxon>
    </lineage>
</organism>
<accession>A0AAC9BIN5</accession>
<keyword evidence="2" id="KW-0732">Signal</keyword>
<dbReference type="KEGG" id="rin:ACS15_1041"/>
<protein>
    <submittedName>
        <fullName evidence="3">YXWGXW repeat family protein</fullName>
    </submittedName>
</protein>
<sequence>MEKNAWILATCLAAAGVAASIAVPAQAQVSIGVKIGPTYAPPPPRYEAVPVMPPGYVWTPGYWQWRDGRYMWRPGYRVHGREGYHWREPRWEQGPRGWQMHEGGWDRGGDGRWRDRDRDRGRDWGHDRRDRDDRYHCPPGHAKRGEC</sequence>
<feature type="region of interest" description="Disordered" evidence="1">
    <location>
        <begin position="94"/>
        <end position="147"/>
    </location>
</feature>
<dbReference type="Proteomes" id="UP000077927">
    <property type="component" value="Chromosome 1"/>
</dbReference>
<evidence type="ECO:0000313" key="3">
    <source>
        <dbReference type="EMBL" id="ANH74546.1"/>
    </source>
</evidence>
<name>A0AAC9BIN5_9RALS</name>
<reference evidence="3 4" key="1">
    <citation type="submission" date="2015-09" db="EMBL/GenBank/DDBJ databases">
        <authorList>
            <person name="Xu Y."/>
            <person name="Nagy A."/>
            <person name="Liu N.T."/>
            <person name="Nou X."/>
        </authorList>
    </citation>
    <scope>NUCLEOTIDE SEQUENCE [LARGE SCALE GENOMIC DNA]</scope>
    <source>
        <strain evidence="3 4">FC1138</strain>
    </source>
</reference>
<gene>
    <name evidence="3" type="ORF">ACS15_1041</name>
</gene>
<feature type="signal peptide" evidence="2">
    <location>
        <begin position="1"/>
        <end position="27"/>
    </location>
</feature>
<proteinExistence type="predicted"/>